<dbReference type="GO" id="GO:0005524">
    <property type="term" value="F:ATP binding"/>
    <property type="evidence" value="ECO:0007669"/>
    <property type="project" value="UniProtKB-UniRule"/>
</dbReference>
<evidence type="ECO:0000256" key="6">
    <source>
        <dbReference type="ARBA" id="ARBA00022801"/>
    </source>
</evidence>
<proteinExistence type="inferred from homology"/>
<dbReference type="GO" id="GO:0003677">
    <property type="term" value="F:DNA binding"/>
    <property type="evidence" value="ECO:0007669"/>
    <property type="project" value="UniProtKB-UniRule"/>
</dbReference>
<evidence type="ECO:0000256" key="7">
    <source>
        <dbReference type="ARBA" id="ARBA00022806"/>
    </source>
</evidence>
<dbReference type="PROSITE" id="PS50817">
    <property type="entry name" value="INTEIN_N_TER"/>
    <property type="match status" value="1"/>
</dbReference>
<dbReference type="SUPFAM" id="SSF48024">
    <property type="entry name" value="N-terminal domain of DnaB helicase"/>
    <property type="match status" value="1"/>
</dbReference>
<dbReference type="EMBL" id="CP116942">
    <property type="protein sequence ID" value="WCO67071.1"/>
    <property type="molecule type" value="Genomic_DNA"/>
</dbReference>
<dbReference type="PANTHER" id="PTHR30153">
    <property type="entry name" value="REPLICATIVE DNA HELICASE DNAB"/>
    <property type="match status" value="1"/>
</dbReference>
<dbReference type="AlphaFoldDB" id="A0AAF0BRP5"/>
<dbReference type="GO" id="GO:0016787">
    <property type="term" value="F:hydrolase activity"/>
    <property type="evidence" value="ECO:0007669"/>
    <property type="project" value="UniProtKB-KW"/>
</dbReference>
<dbReference type="InterPro" id="IPR027417">
    <property type="entry name" value="P-loop_NTPase"/>
</dbReference>
<dbReference type="Pfam" id="PF00772">
    <property type="entry name" value="DnaB"/>
    <property type="match status" value="1"/>
</dbReference>
<dbReference type="NCBIfam" id="NF005852">
    <property type="entry name" value="PRK07773.1"/>
    <property type="match status" value="1"/>
</dbReference>
<dbReference type="InterPro" id="IPR006142">
    <property type="entry name" value="INTEIN"/>
</dbReference>
<dbReference type="SUPFAM" id="SSF52540">
    <property type="entry name" value="P-loop containing nucleoside triphosphate hydrolases"/>
    <property type="match status" value="1"/>
</dbReference>
<evidence type="ECO:0000256" key="1">
    <source>
        <dbReference type="ARBA" id="ARBA00008428"/>
    </source>
</evidence>
<dbReference type="Gene3D" id="2.170.16.10">
    <property type="entry name" value="Hedgehog/Intein (Hint) domain"/>
    <property type="match status" value="2"/>
</dbReference>
<dbReference type="InterPro" id="IPR027434">
    <property type="entry name" value="Homing_endonucl"/>
</dbReference>
<dbReference type="KEGG" id="ima:PO878_21515"/>
<dbReference type="GO" id="GO:1990077">
    <property type="term" value="C:primosome complex"/>
    <property type="evidence" value="ECO:0007669"/>
    <property type="project" value="UniProtKB-UniRule"/>
</dbReference>
<evidence type="ECO:0000256" key="2">
    <source>
        <dbReference type="ARBA" id="ARBA00022515"/>
    </source>
</evidence>
<keyword evidence="2 16" id="KW-0639">Primosome</keyword>
<dbReference type="Pfam" id="PF03796">
    <property type="entry name" value="DnaB_C"/>
    <property type="match status" value="2"/>
</dbReference>
<feature type="region of interest" description="Disordered" evidence="17">
    <location>
        <begin position="1"/>
        <end position="34"/>
    </location>
</feature>
<keyword evidence="3 16" id="KW-0235">DNA replication</keyword>
<dbReference type="Proteomes" id="UP001216390">
    <property type="component" value="Chromosome"/>
</dbReference>
<evidence type="ECO:0000256" key="14">
    <source>
        <dbReference type="ARBA" id="ARBA00048954"/>
    </source>
</evidence>
<dbReference type="GO" id="GO:0006269">
    <property type="term" value="P:DNA replication, synthesis of primer"/>
    <property type="evidence" value="ECO:0007669"/>
    <property type="project" value="UniProtKB-UniRule"/>
</dbReference>
<evidence type="ECO:0000256" key="12">
    <source>
        <dbReference type="ARBA" id="ARBA00023235"/>
    </source>
</evidence>
<dbReference type="InterPro" id="IPR007693">
    <property type="entry name" value="DNA_helicase_DnaB-like_N"/>
</dbReference>
<dbReference type="Gene3D" id="3.40.50.300">
    <property type="entry name" value="P-loop containing nucleotide triphosphate hydrolases"/>
    <property type="match status" value="2"/>
</dbReference>
<dbReference type="GO" id="GO:0005829">
    <property type="term" value="C:cytosol"/>
    <property type="evidence" value="ECO:0007669"/>
    <property type="project" value="TreeGrafter"/>
</dbReference>
<name>A0AAF0BRP5_9ACTN</name>
<dbReference type="SMART" id="SM00306">
    <property type="entry name" value="HintN"/>
    <property type="match status" value="1"/>
</dbReference>
<dbReference type="FunFam" id="1.10.860.10:FF:000001">
    <property type="entry name" value="Replicative DNA helicase"/>
    <property type="match status" value="1"/>
</dbReference>
<dbReference type="InterPro" id="IPR016136">
    <property type="entry name" value="DNA_helicase_N/primase_C"/>
</dbReference>
<evidence type="ECO:0000256" key="15">
    <source>
        <dbReference type="NCBIfam" id="TIGR00665"/>
    </source>
</evidence>
<dbReference type="InterPro" id="IPR036844">
    <property type="entry name" value="Hint_dom_sf"/>
</dbReference>
<evidence type="ECO:0000256" key="10">
    <source>
        <dbReference type="ARBA" id="ARBA00023000"/>
    </source>
</evidence>
<dbReference type="Gene3D" id="1.10.860.10">
    <property type="entry name" value="DNAb Helicase, Chain A"/>
    <property type="match status" value="1"/>
</dbReference>
<dbReference type="NCBIfam" id="TIGR01443">
    <property type="entry name" value="intein_Cterm"/>
    <property type="match status" value="1"/>
</dbReference>
<dbReference type="PROSITE" id="PS51199">
    <property type="entry name" value="SF4_HELICASE"/>
    <property type="match status" value="2"/>
</dbReference>
<protein>
    <recommendedName>
        <fullName evidence="15 16">Replicative DNA helicase</fullName>
        <ecNumber evidence="15 16">5.6.2.3</ecNumber>
    </recommendedName>
</protein>
<dbReference type="InterPro" id="IPR036185">
    <property type="entry name" value="DNA_heli_DnaB-like_N_sf"/>
</dbReference>
<comment type="function">
    <text evidence="13 16">The intein is an endonuclease.</text>
</comment>
<dbReference type="InterPro" id="IPR004860">
    <property type="entry name" value="LAGLIDADG_dom"/>
</dbReference>
<keyword evidence="4" id="KW-0677">Repeat</keyword>
<dbReference type="SUPFAM" id="SSF55608">
    <property type="entry name" value="Homing endonucleases"/>
    <property type="match status" value="1"/>
</dbReference>
<dbReference type="EC" id="5.6.2.3" evidence="15 16"/>
<organism evidence="20 21">
    <name type="scientific">Iamia majanohamensis</name>
    <dbReference type="NCBI Taxonomy" id="467976"/>
    <lineage>
        <taxon>Bacteria</taxon>
        <taxon>Bacillati</taxon>
        <taxon>Actinomycetota</taxon>
        <taxon>Acidimicrobiia</taxon>
        <taxon>Acidimicrobiales</taxon>
        <taxon>Iamiaceae</taxon>
        <taxon>Iamia</taxon>
    </lineage>
</organism>
<dbReference type="PANTHER" id="PTHR30153:SF2">
    <property type="entry name" value="REPLICATIVE DNA HELICASE"/>
    <property type="match status" value="1"/>
</dbReference>
<dbReference type="Gene3D" id="3.10.28.10">
    <property type="entry name" value="Homing endonucleases"/>
    <property type="match status" value="1"/>
</dbReference>
<dbReference type="Pfam" id="PF14890">
    <property type="entry name" value="Intein_splicing"/>
    <property type="match status" value="1"/>
</dbReference>
<reference evidence="20" key="1">
    <citation type="submission" date="2023-01" db="EMBL/GenBank/DDBJ databases">
        <title>The diversity of Class Acidimicrobiia in South China Sea sediment environments and the proposal of Iamia marina sp. nov., a novel species of the genus Iamia.</title>
        <authorList>
            <person name="He Y."/>
            <person name="Tian X."/>
        </authorList>
    </citation>
    <scope>NUCLEOTIDE SEQUENCE</scope>
    <source>
        <strain evidence="20">DSM 19957</strain>
    </source>
</reference>
<dbReference type="PRINTS" id="PR00379">
    <property type="entry name" value="INTEIN"/>
</dbReference>
<keyword evidence="6 16" id="KW-0378">Hydrolase</keyword>
<keyword evidence="9 16" id="KW-0067">ATP-binding</keyword>
<evidence type="ECO:0000256" key="8">
    <source>
        <dbReference type="ARBA" id="ARBA00022813"/>
    </source>
</evidence>
<feature type="compositionally biased region" description="Low complexity" evidence="17">
    <location>
        <begin position="24"/>
        <end position="33"/>
    </location>
</feature>
<dbReference type="GO" id="GO:0043139">
    <property type="term" value="F:5'-3' DNA helicase activity"/>
    <property type="evidence" value="ECO:0007669"/>
    <property type="project" value="UniProtKB-EC"/>
</dbReference>
<feature type="domain" description="DOD-type homing endonuclease" evidence="18">
    <location>
        <begin position="523"/>
        <end position="671"/>
    </location>
</feature>
<evidence type="ECO:0000256" key="3">
    <source>
        <dbReference type="ARBA" id="ARBA00022705"/>
    </source>
</evidence>
<gene>
    <name evidence="20" type="ORF">PO878_21515</name>
</gene>
<dbReference type="GO" id="GO:0004519">
    <property type="term" value="F:endonuclease activity"/>
    <property type="evidence" value="ECO:0007669"/>
    <property type="project" value="InterPro"/>
</dbReference>
<evidence type="ECO:0000256" key="13">
    <source>
        <dbReference type="ARBA" id="ARBA00044940"/>
    </source>
</evidence>
<evidence type="ECO:0000256" key="11">
    <source>
        <dbReference type="ARBA" id="ARBA00023125"/>
    </source>
</evidence>
<evidence type="ECO:0000256" key="4">
    <source>
        <dbReference type="ARBA" id="ARBA00022737"/>
    </source>
</evidence>
<feature type="domain" description="SF4 helicase" evidence="19">
    <location>
        <begin position="840"/>
        <end position="899"/>
    </location>
</feature>
<keyword evidence="21" id="KW-1185">Reference proteome</keyword>
<dbReference type="InterPro" id="IPR007692">
    <property type="entry name" value="DNA_helicase_DnaB"/>
</dbReference>
<evidence type="ECO:0000256" key="9">
    <source>
        <dbReference type="ARBA" id="ARBA00022840"/>
    </source>
</evidence>
<keyword evidence="12" id="KW-0413">Isomerase</keyword>
<dbReference type="InterPro" id="IPR007694">
    <property type="entry name" value="DNA_helicase_DnaB-like_C"/>
</dbReference>
<dbReference type="NCBIfam" id="TIGR01445">
    <property type="entry name" value="intein_Nterm"/>
    <property type="match status" value="1"/>
</dbReference>
<dbReference type="RefSeq" id="WP_272736593.1">
    <property type="nucleotide sequence ID" value="NZ_CP116942.1"/>
</dbReference>
<evidence type="ECO:0000313" key="20">
    <source>
        <dbReference type="EMBL" id="WCO67071.1"/>
    </source>
</evidence>
<keyword evidence="11 16" id="KW-0238">DNA-binding</keyword>
<dbReference type="PROSITE" id="PS50818">
    <property type="entry name" value="INTEIN_C_TER"/>
    <property type="match status" value="1"/>
</dbReference>
<sequence length="899" mass="97207">MSDAPVFDDEPPPEYDTRPPSGPPSRSGGRVPPHNLDAERALLGALLLSRDAIAAAAEVIPGADVFYRPAHAHIYEAVSVLTAKGEVADPITVADELRRRDLLDAAGGTAALVDLQADAPGTANAAHYARIVRDHSLLRRLIGAAGSISESAYGVPEDVRKAVDQAESLVFDIARHEGEGSTARLTDLLGDTLTRIEELHDRGSEITGTPTGYHDLDQMTAGLQPGALVVVGARPAMGKTALALGMASNAALRGDHAILLFSLEMSKVELVQRILCADARVDSTKIRNGRLSDPDWNAIAASMGRLGDAKIWIDDNPNVSIMEIRSKARRLRSEIGSLGMVVVDYIQLMTGRNTAESRQVEVAEISRGLKLLARELECPVVALAQLNRSLEQRADKRPMLSDLRESGCLTADTRLLRADTNTEVTLGELVRSGARDVPVWSLDDRFRLVRSTLTHAFPSGTKPVVRMRLASGRVVAATTNHRFRTVDGWVPLGDLAVGSRIAVPRTLDAPDDVAPVDDDELVLLAHLIGDGCVLPRQPVHYTSEDAANLAAVEEAAARRFGITARRVAQGRHFHSYLPAPTHLTHGVRNPVAAWWDALGLWDCRSHQKFVPAPVHRAPTAQVATFLRHLWATDGTIVVNRTGKGPRVRLVYTTTSRRLADDVQRLLLRVGVQSRISVVPQGQHRPSHHVRIEGAAAQRRFLADVGIHGARGAKVPAAQAALEGVVSNTNVDTVPFDVRSQIVAALERIGMTHRQLAAALGEQYCGSYLLGSPSRPRGMRRARLASIAEITDDKDLADLATSDVLWDAVVELEPLGDQPVYDATVLGTHCFVADGVVAHNSLEQDADVVMFLYREEVYEPTPENAGLAEVIVAKQRNGPTGVAHLSFLGHLTRFESMARD</sequence>
<dbReference type="InterPro" id="IPR003586">
    <property type="entry name" value="Hint_dom_C"/>
</dbReference>
<comment type="function">
    <text evidence="16">The main replicative DNA helicase, it participates in initiation and elongation during chromosome replication. Travels ahead of the DNA replisome, separating dsDNA into templates for DNA synthesis. A processive ATP-dependent 5'-3' DNA helicase it has DNA-dependent ATPase activity.</text>
</comment>
<evidence type="ECO:0000256" key="17">
    <source>
        <dbReference type="SAM" id="MobiDB-lite"/>
    </source>
</evidence>
<evidence type="ECO:0000259" key="19">
    <source>
        <dbReference type="PROSITE" id="PS51199"/>
    </source>
</evidence>
<keyword evidence="10" id="KW-0651">Protein splicing</keyword>
<feature type="compositionally biased region" description="Acidic residues" evidence="17">
    <location>
        <begin position="1"/>
        <end position="13"/>
    </location>
</feature>
<dbReference type="InterPro" id="IPR003587">
    <property type="entry name" value="Hint_dom_N"/>
</dbReference>
<dbReference type="GO" id="GO:0016539">
    <property type="term" value="P:intein-mediated protein splicing"/>
    <property type="evidence" value="ECO:0007669"/>
    <property type="project" value="InterPro"/>
</dbReference>
<dbReference type="InterPro" id="IPR004042">
    <property type="entry name" value="Intein_endonuc_central"/>
</dbReference>
<dbReference type="InterPro" id="IPR006141">
    <property type="entry name" value="Intein_N"/>
</dbReference>
<dbReference type="SMART" id="SM00305">
    <property type="entry name" value="HintC"/>
    <property type="match status" value="1"/>
</dbReference>
<keyword evidence="5 16" id="KW-0547">Nucleotide-binding</keyword>
<accession>A0AAF0BRP5</accession>
<keyword evidence="7 16" id="KW-0347">Helicase</keyword>
<feature type="domain" description="SF4 helicase" evidence="19">
    <location>
        <begin position="202"/>
        <end position="407"/>
    </location>
</feature>
<dbReference type="InterPro" id="IPR030934">
    <property type="entry name" value="Intein_C"/>
</dbReference>
<comment type="similarity">
    <text evidence="1 16">Belongs to the helicase family. DnaB subfamily.</text>
</comment>
<dbReference type="CDD" id="cd00081">
    <property type="entry name" value="Hint"/>
    <property type="match status" value="1"/>
</dbReference>
<dbReference type="NCBIfam" id="TIGR00665">
    <property type="entry name" value="DnaB"/>
    <property type="match status" value="1"/>
</dbReference>
<dbReference type="CDD" id="cd00984">
    <property type="entry name" value="DnaB_C"/>
    <property type="match status" value="1"/>
</dbReference>
<evidence type="ECO:0000256" key="5">
    <source>
        <dbReference type="ARBA" id="ARBA00022741"/>
    </source>
</evidence>
<dbReference type="Pfam" id="PF14528">
    <property type="entry name" value="LAGLIDADG_3"/>
    <property type="match status" value="1"/>
</dbReference>
<dbReference type="SUPFAM" id="SSF51294">
    <property type="entry name" value="Hedgehog/intein (Hint) domain"/>
    <property type="match status" value="1"/>
</dbReference>
<comment type="catalytic activity">
    <reaction evidence="14 16">
        <text>ATP + H2O = ADP + phosphate + H(+)</text>
        <dbReference type="Rhea" id="RHEA:13065"/>
        <dbReference type="ChEBI" id="CHEBI:15377"/>
        <dbReference type="ChEBI" id="CHEBI:15378"/>
        <dbReference type="ChEBI" id="CHEBI:30616"/>
        <dbReference type="ChEBI" id="CHEBI:43474"/>
        <dbReference type="ChEBI" id="CHEBI:456216"/>
        <dbReference type="EC" id="5.6.2.3"/>
    </reaction>
</comment>
<dbReference type="PROSITE" id="PS50819">
    <property type="entry name" value="INTEIN_ENDONUCLEASE"/>
    <property type="match status" value="1"/>
</dbReference>
<evidence type="ECO:0000313" key="21">
    <source>
        <dbReference type="Proteomes" id="UP001216390"/>
    </source>
</evidence>
<keyword evidence="8" id="KW-0068">Autocatalytic cleavage</keyword>
<evidence type="ECO:0000256" key="16">
    <source>
        <dbReference type="RuleBase" id="RU362085"/>
    </source>
</evidence>
<evidence type="ECO:0000259" key="18">
    <source>
        <dbReference type="PROSITE" id="PS50819"/>
    </source>
</evidence>